<dbReference type="InterPro" id="IPR029045">
    <property type="entry name" value="ClpP/crotonase-like_dom_sf"/>
</dbReference>
<comment type="similarity">
    <text evidence="1">Belongs to the enoyl-CoA hydratase/isomerase family.</text>
</comment>
<evidence type="ECO:0000313" key="3">
    <source>
        <dbReference type="EMBL" id="MCT9811782.1"/>
    </source>
</evidence>
<feature type="domain" description="Enoyl-CoA hydratase/isomerase" evidence="2">
    <location>
        <begin position="17"/>
        <end position="212"/>
    </location>
</feature>
<dbReference type="InterPro" id="IPR045004">
    <property type="entry name" value="ECH_dom"/>
</dbReference>
<gene>
    <name evidence="3" type="ORF">N0K08_14145</name>
</gene>
<dbReference type="CDD" id="cd06558">
    <property type="entry name" value="crotonase-like"/>
    <property type="match status" value="1"/>
</dbReference>
<evidence type="ECO:0000259" key="2">
    <source>
        <dbReference type="Pfam" id="PF16113"/>
    </source>
</evidence>
<evidence type="ECO:0000313" key="4">
    <source>
        <dbReference type="Proteomes" id="UP001525968"/>
    </source>
</evidence>
<dbReference type="PANTHER" id="PTHR42964">
    <property type="entry name" value="ENOYL-COA HYDRATASE"/>
    <property type="match status" value="1"/>
</dbReference>
<dbReference type="SUPFAM" id="SSF52096">
    <property type="entry name" value="ClpP/crotonase"/>
    <property type="match status" value="1"/>
</dbReference>
<dbReference type="Gene3D" id="3.90.226.10">
    <property type="entry name" value="2-enoyl-CoA Hydratase, Chain A, domain 1"/>
    <property type="match status" value="1"/>
</dbReference>
<dbReference type="Pfam" id="PF16113">
    <property type="entry name" value="ECH_2"/>
    <property type="match status" value="1"/>
</dbReference>
<dbReference type="InterPro" id="IPR051683">
    <property type="entry name" value="Enoyl-CoA_Hydratase/Isomerase"/>
</dbReference>
<protein>
    <submittedName>
        <fullName evidence="3">Enoyl-CoA hydratase/isomerase family protein</fullName>
    </submittedName>
</protein>
<proteinExistence type="inferred from homology"/>
<keyword evidence="4" id="KW-1185">Reference proteome</keyword>
<dbReference type="EMBL" id="JAODYH010000007">
    <property type="protein sequence ID" value="MCT9811782.1"/>
    <property type="molecule type" value="Genomic_DNA"/>
</dbReference>
<organism evidence="3 4">
    <name type="scientific">Acidovorax bellezanensis</name>
    <dbReference type="NCBI Taxonomy" id="2976702"/>
    <lineage>
        <taxon>Bacteria</taxon>
        <taxon>Pseudomonadati</taxon>
        <taxon>Pseudomonadota</taxon>
        <taxon>Betaproteobacteria</taxon>
        <taxon>Burkholderiales</taxon>
        <taxon>Comamonadaceae</taxon>
        <taxon>Acidovorax</taxon>
    </lineage>
</organism>
<comment type="caution">
    <text evidence="3">The sequence shown here is derived from an EMBL/GenBank/DDBJ whole genome shotgun (WGS) entry which is preliminary data.</text>
</comment>
<dbReference type="PANTHER" id="PTHR42964:SF1">
    <property type="entry name" value="POLYKETIDE BIOSYNTHESIS ENOYL-COA HYDRATASE PKSH-RELATED"/>
    <property type="match status" value="1"/>
</dbReference>
<sequence length="253" mass="26650">MSDATALIATRSGATLHLRLNRPDKGNALSAELVGALTAAVQAASADDSLRLLVLSGEGRHFCTGFDLSDLGDETDDSLLARFTRVELLLQAVHAAPFTTLALAHGRTMGAGADLFAACSERWVVDEAQFAFPGVGFGLVLGTSRLGDLVGAQQAAQWLQSGATVDHPTALQARLATRTVPADALNDALNALQERVQRLDSTAYRAIHAALGTARRPRGDAGDAQDLARLVQSAARAGLRERIVSYRAAQRKS</sequence>
<name>A0ABT2PMR5_9BURK</name>
<evidence type="ECO:0000256" key="1">
    <source>
        <dbReference type="ARBA" id="ARBA00005254"/>
    </source>
</evidence>
<dbReference type="RefSeq" id="WP_261501035.1">
    <property type="nucleotide sequence ID" value="NZ_JAODYH010000007.1"/>
</dbReference>
<accession>A0ABT2PMR5</accession>
<dbReference type="Proteomes" id="UP001525968">
    <property type="component" value="Unassembled WGS sequence"/>
</dbReference>
<reference evidence="3 4" key="1">
    <citation type="submission" date="2022-09" db="EMBL/GenBank/DDBJ databases">
        <title>Draft genome of isolate Be4.</title>
        <authorList>
            <person name="Sanchez-Castro I."/>
            <person name="Martinez-Rodriguez P."/>
            <person name="Descostes M."/>
            <person name="Merroun M."/>
        </authorList>
    </citation>
    <scope>NUCLEOTIDE SEQUENCE [LARGE SCALE GENOMIC DNA]</scope>
    <source>
        <strain evidence="3 4">Be4</strain>
    </source>
</reference>